<dbReference type="GO" id="GO:0043138">
    <property type="term" value="F:3'-5' DNA helicase activity"/>
    <property type="evidence" value="ECO:0007669"/>
    <property type="project" value="UniProtKB-UniRule"/>
</dbReference>
<keyword evidence="1 13" id="KW-0540">Nuclease</keyword>
<keyword evidence="6 13" id="KW-0269">Exonuclease</keyword>
<keyword evidence="8 13" id="KW-0238">DNA-binding</keyword>
<evidence type="ECO:0000256" key="9">
    <source>
        <dbReference type="ARBA" id="ARBA00023204"/>
    </source>
</evidence>
<dbReference type="Pfam" id="PF12705">
    <property type="entry name" value="PDDEXK_1"/>
    <property type="match status" value="1"/>
</dbReference>
<dbReference type="SUPFAM" id="SSF52540">
    <property type="entry name" value="P-loop containing nucleoside triphosphate hydrolases"/>
    <property type="match status" value="1"/>
</dbReference>
<evidence type="ECO:0000256" key="16">
    <source>
        <dbReference type="SAM" id="MobiDB-lite"/>
    </source>
</evidence>
<keyword evidence="7 13" id="KW-0067">ATP-binding</keyword>
<dbReference type="GO" id="GO:0005524">
    <property type="term" value="F:ATP binding"/>
    <property type="evidence" value="ECO:0007669"/>
    <property type="project" value="UniProtKB-UniRule"/>
</dbReference>
<evidence type="ECO:0000256" key="2">
    <source>
        <dbReference type="ARBA" id="ARBA00022741"/>
    </source>
</evidence>
<dbReference type="PROSITE" id="PS51198">
    <property type="entry name" value="UVRD_HELICASE_ATP_BIND"/>
    <property type="match status" value="1"/>
</dbReference>
<dbReference type="Gene3D" id="3.40.50.300">
    <property type="entry name" value="P-loop containing nucleotide triphosphate hydrolases"/>
    <property type="match status" value="4"/>
</dbReference>
<dbReference type="PANTHER" id="PTHR11070:SF48">
    <property type="entry name" value="ATP-DEPENDENT HELICASE_NUCLEASE SUBUNIT A"/>
    <property type="match status" value="1"/>
</dbReference>
<sequence length="1255" mass="142227">MSKVAVEWTEEQKKIIGLRDRNILVAAAAGSGKTAVLVERIMAIITDEMHPVDIDRLLVVTFTNAAAAQMRERIGARLEQCRSEEPDNQNLKRQEDLLPHARIMTIDSFCLYVVRNYFSFLDLDPDFRIGDEGELKLIREDVMKELLEEKYAEASPEFLLFVESYAEGKGDGSIAEYIDRLYQFASAYPEPEVQLALWREQLCPASAEELDASLFMRCLMEELKLRAGELKEQYEEAKGLCMESPGLEPYETMFDSDERIVLGLLAASGYEEAASVLKTVGSSFMTKPRISKKLPVDEEAKEFLGALRDAMKKEVKELADGYYLGELPRIYSDICAMGRTLTELTHLAEEYGRAYSAAKREKNLVDFNDVAHFALKILTEKSEDGTEFVPSETAKEMSGSFYEIMIDEYQDSNRIQEAILNSVSGERTGRPNVFMVGDVKQSIYKFRQAVPELFMEKYASYTRSDSAHQKIDLHRNFRSRENVLSAANFLFEQLMDEKLGGISYDENAALIPGRQFPQDPDGREASGREKGNNGPEMELILIDSGKENDDEELKELEAKELEARAVAKRIRELCDPEEGLRILDGTTGEYRTARYGDIVILLRTVSEWAEVFTNCLMEEGIPAVSQSRTGYFSAREIRCILDLLRIIDNPMQDIPLAAVMRSPIGGFTSEEMAILAAKAGQAVGEEGFRGLYGALLYCRRETVKLPEKLAVRIEEFLALLSDFRERAVYMRLHQLLRYILEKTGYGCVIAAMPGGAIRKKNMEMLIKRAIDYENTSYQGVFQFVRYIERLQKYSVDFGEASQEIAGENTVRITSIHKSKGLEYPIVILAGAGKPFNQKDTNRKILMHPELGLAADYVDVENRVKAATLPKRVLQRRLRLDNLGEELRVLYVALTRAEEKLIVTGSDRHLESRLMKWNSLRLKKERRLPFRAVASASSYLDWILMALIRNRAYGELLSERGITPPVLHSLYGEPVPIVIRMETVEALVHHETIKQASDQYLKENLLWRKGKAEGNDLAKGFRRELAYRYPFEAAVSAPRVFSVSQLKEEAASELFEKLEFEEPSEEKNLPGFLKDTEPLSGAARGTAYHRLLELLPFTAGPEEEELKKAVRDLEGQGILPAGTEETVDLGKISRFLASPLGRRMADADRRGSLKKEQQFVMGLPAARIRPEYGDPSLEGELMLVQGIIDVWFAEEDGLVLVDYKTDRITGPEAEQTLVERYRTQLDYYRCALEMSTGKKVKERYLYSFCLGKAIPV</sequence>
<feature type="domain" description="UvrD-like helicase C-terminal" evidence="18">
    <location>
        <begin position="520"/>
        <end position="820"/>
    </location>
</feature>
<comment type="subunit">
    <text evidence="13">Heterodimer of AddA and AddB/RexB.</text>
</comment>
<keyword evidence="5 13" id="KW-0347">Helicase</keyword>
<dbReference type="InterPro" id="IPR000212">
    <property type="entry name" value="DNA_helicase_UvrD/REP"/>
</dbReference>
<feature type="domain" description="UvrD-like helicase ATP-binding" evidence="17">
    <location>
        <begin position="6"/>
        <end position="480"/>
    </location>
</feature>
<evidence type="ECO:0000313" key="19">
    <source>
        <dbReference type="EMBL" id="MDI9242800.1"/>
    </source>
</evidence>
<keyword evidence="3 13" id="KW-0227">DNA damage</keyword>
<feature type="region of interest" description="Disordered" evidence="16">
    <location>
        <begin position="512"/>
        <end position="536"/>
    </location>
</feature>
<evidence type="ECO:0000256" key="8">
    <source>
        <dbReference type="ARBA" id="ARBA00023125"/>
    </source>
</evidence>
<evidence type="ECO:0000259" key="17">
    <source>
        <dbReference type="PROSITE" id="PS51198"/>
    </source>
</evidence>
<comment type="cofactor">
    <cofactor evidence="13">
        <name>Mg(2+)</name>
        <dbReference type="ChEBI" id="CHEBI:18420"/>
    </cofactor>
</comment>
<dbReference type="GO" id="GO:0008408">
    <property type="term" value="F:3'-5' exonuclease activity"/>
    <property type="evidence" value="ECO:0007669"/>
    <property type="project" value="UniProtKB-UniRule"/>
</dbReference>
<evidence type="ECO:0000313" key="20">
    <source>
        <dbReference type="Proteomes" id="UP001300383"/>
    </source>
</evidence>
<evidence type="ECO:0000256" key="13">
    <source>
        <dbReference type="HAMAP-Rule" id="MF_01451"/>
    </source>
</evidence>
<comment type="function">
    <text evidence="13">The heterodimer acts as both an ATP-dependent DNA helicase and an ATP-dependent, dual-direction single-stranded exonuclease. Recognizes the chi site generating a DNA molecule suitable for the initiation of homologous recombination. The AddA nuclease domain is required for chi fragment generation; this subunit has the helicase and 3' -&gt; 5' nuclease activities.</text>
</comment>
<keyword evidence="2 13" id="KW-0547">Nucleotide-binding</keyword>
<dbReference type="GO" id="GO:0033202">
    <property type="term" value="C:DNA helicase complex"/>
    <property type="evidence" value="ECO:0007669"/>
    <property type="project" value="TreeGrafter"/>
</dbReference>
<comment type="catalytic activity">
    <reaction evidence="11 13">
        <text>Couples ATP hydrolysis with the unwinding of duplex DNA by translocating in the 3'-5' direction.</text>
        <dbReference type="EC" id="5.6.2.4"/>
    </reaction>
</comment>
<evidence type="ECO:0000256" key="15">
    <source>
        <dbReference type="SAM" id="Coils"/>
    </source>
</evidence>
<dbReference type="InterPro" id="IPR011604">
    <property type="entry name" value="PDDEXK-like_dom_sf"/>
</dbReference>
<accession>A0AAP4F050</accession>
<dbReference type="FunFam" id="3.40.50.300:FF:001236">
    <property type="entry name" value="ATP-dependent helicase/nuclease subunit A"/>
    <property type="match status" value="1"/>
</dbReference>
<gene>
    <name evidence="13 19" type="primary">addA</name>
    <name evidence="19" type="ORF">QJ036_10010</name>
</gene>
<evidence type="ECO:0000256" key="7">
    <source>
        <dbReference type="ARBA" id="ARBA00022840"/>
    </source>
</evidence>
<dbReference type="EMBL" id="JASGBQ010000019">
    <property type="protein sequence ID" value="MDI9242800.1"/>
    <property type="molecule type" value="Genomic_DNA"/>
</dbReference>
<evidence type="ECO:0000256" key="6">
    <source>
        <dbReference type="ARBA" id="ARBA00022839"/>
    </source>
</evidence>
<keyword evidence="4 13" id="KW-0378">Hydrolase</keyword>
<comment type="catalytic activity">
    <reaction evidence="12 13">
        <text>ATP + H2O = ADP + phosphate + H(+)</text>
        <dbReference type="Rhea" id="RHEA:13065"/>
        <dbReference type="ChEBI" id="CHEBI:15377"/>
        <dbReference type="ChEBI" id="CHEBI:15378"/>
        <dbReference type="ChEBI" id="CHEBI:30616"/>
        <dbReference type="ChEBI" id="CHEBI:43474"/>
        <dbReference type="ChEBI" id="CHEBI:456216"/>
        <dbReference type="EC" id="5.6.2.4"/>
    </reaction>
</comment>
<organism evidence="19 20">
    <name type="scientific">Fusibacillus kribbianus</name>
    <dbReference type="NCBI Taxonomy" id="3044208"/>
    <lineage>
        <taxon>Bacteria</taxon>
        <taxon>Bacillati</taxon>
        <taxon>Bacillota</taxon>
        <taxon>Clostridia</taxon>
        <taxon>Lachnospirales</taxon>
        <taxon>Lachnospiraceae</taxon>
        <taxon>Fusibacillus</taxon>
    </lineage>
</organism>
<dbReference type="Pfam" id="PF13361">
    <property type="entry name" value="UvrD_C"/>
    <property type="match status" value="1"/>
</dbReference>
<dbReference type="SUPFAM" id="SSF52980">
    <property type="entry name" value="Restriction endonuclease-like"/>
    <property type="match status" value="1"/>
</dbReference>
<dbReference type="InterPro" id="IPR027417">
    <property type="entry name" value="P-loop_NTPase"/>
</dbReference>
<dbReference type="InterPro" id="IPR014016">
    <property type="entry name" value="UvrD-like_ATP-bd"/>
</dbReference>
<name>A0AAP4F050_9FIRM</name>
<dbReference type="EC" id="5.6.2.4" evidence="13"/>
<keyword evidence="20" id="KW-1185">Reference proteome</keyword>
<dbReference type="EC" id="3.1.-.-" evidence="13"/>
<dbReference type="GO" id="GO:0000724">
    <property type="term" value="P:double-strand break repair via homologous recombination"/>
    <property type="evidence" value="ECO:0007669"/>
    <property type="project" value="UniProtKB-UniRule"/>
</dbReference>
<feature type="compositionally biased region" description="Basic and acidic residues" evidence="16">
    <location>
        <begin position="520"/>
        <end position="531"/>
    </location>
</feature>
<evidence type="ECO:0000256" key="4">
    <source>
        <dbReference type="ARBA" id="ARBA00022801"/>
    </source>
</evidence>
<dbReference type="Proteomes" id="UP001300383">
    <property type="component" value="Unassembled WGS sequence"/>
</dbReference>
<keyword evidence="10 13" id="KW-0413">Isomerase</keyword>
<evidence type="ECO:0000256" key="14">
    <source>
        <dbReference type="PROSITE-ProRule" id="PRU00560"/>
    </source>
</evidence>
<dbReference type="PANTHER" id="PTHR11070">
    <property type="entry name" value="UVRD / RECB / PCRA DNA HELICASE FAMILY MEMBER"/>
    <property type="match status" value="1"/>
</dbReference>
<dbReference type="RefSeq" id="WP_283231243.1">
    <property type="nucleotide sequence ID" value="NZ_JASGBQ010000019.1"/>
</dbReference>
<dbReference type="InterPro" id="IPR011335">
    <property type="entry name" value="Restrct_endonuc-II-like"/>
</dbReference>
<protein>
    <recommendedName>
        <fullName evidence="13">ATP-dependent helicase/nuclease subunit A</fullName>
        <ecNumber evidence="13">3.1.-.-</ecNumber>
        <ecNumber evidence="13">5.6.2.4</ecNumber>
    </recommendedName>
    <alternativeName>
        <fullName evidence="13">ATP-dependent helicase/nuclease AddA</fullName>
    </alternativeName>
    <alternativeName>
        <fullName evidence="13">DNA 3'-5' helicase AddA</fullName>
    </alternativeName>
</protein>
<comment type="similarity">
    <text evidence="13">Belongs to the helicase family. AddA subfamily.</text>
</comment>
<dbReference type="InterPro" id="IPR014017">
    <property type="entry name" value="DNA_helicase_UvrD-like_C"/>
</dbReference>
<dbReference type="PROSITE" id="PS51217">
    <property type="entry name" value="UVRD_HELICASE_CTER"/>
    <property type="match status" value="1"/>
</dbReference>
<reference evidence="19 20" key="1">
    <citation type="submission" date="2023-05" db="EMBL/GenBank/DDBJ databases">
        <title>[ruminococcus] sp. nov., isolated from a pig farm feces dump.</title>
        <authorList>
            <person name="Chang Y.-H."/>
        </authorList>
    </citation>
    <scope>NUCLEOTIDE SEQUENCE [LARGE SCALE GENOMIC DNA]</scope>
    <source>
        <strain evidence="19 20">YH-rum2234</strain>
    </source>
</reference>
<dbReference type="InterPro" id="IPR038726">
    <property type="entry name" value="PDDEXK_AddAB-type"/>
</dbReference>
<evidence type="ECO:0000256" key="10">
    <source>
        <dbReference type="ARBA" id="ARBA00023235"/>
    </source>
</evidence>
<evidence type="ECO:0000256" key="3">
    <source>
        <dbReference type="ARBA" id="ARBA00022763"/>
    </source>
</evidence>
<evidence type="ECO:0000256" key="11">
    <source>
        <dbReference type="ARBA" id="ARBA00034617"/>
    </source>
</evidence>
<dbReference type="NCBIfam" id="TIGR02785">
    <property type="entry name" value="addA_Gpos"/>
    <property type="match status" value="1"/>
</dbReference>
<evidence type="ECO:0000256" key="1">
    <source>
        <dbReference type="ARBA" id="ARBA00022722"/>
    </source>
</evidence>
<dbReference type="Pfam" id="PF00580">
    <property type="entry name" value="UvrD-helicase"/>
    <property type="match status" value="1"/>
</dbReference>
<dbReference type="InterPro" id="IPR014152">
    <property type="entry name" value="AddA"/>
</dbReference>
<keyword evidence="9 13" id="KW-0234">DNA repair</keyword>
<dbReference type="Gene3D" id="3.90.320.10">
    <property type="match status" value="1"/>
</dbReference>
<evidence type="ECO:0000259" key="18">
    <source>
        <dbReference type="PROSITE" id="PS51217"/>
    </source>
</evidence>
<evidence type="ECO:0000256" key="5">
    <source>
        <dbReference type="ARBA" id="ARBA00022806"/>
    </source>
</evidence>
<dbReference type="AlphaFoldDB" id="A0AAP4F050"/>
<feature type="coiled-coil region" evidence="15">
    <location>
        <begin position="546"/>
        <end position="573"/>
    </location>
</feature>
<comment type="caution">
    <text evidence="19">The sequence shown here is derived from an EMBL/GenBank/DDBJ whole genome shotgun (WGS) entry which is preliminary data.</text>
</comment>
<evidence type="ECO:0000256" key="12">
    <source>
        <dbReference type="ARBA" id="ARBA00048988"/>
    </source>
</evidence>
<proteinExistence type="inferred from homology"/>
<dbReference type="HAMAP" id="MF_01451">
    <property type="entry name" value="AddA"/>
    <property type="match status" value="1"/>
</dbReference>
<keyword evidence="15" id="KW-0175">Coiled coil</keyword>
<dbReference type="GO" id="GO:0003690">
    <property type="term" value="F:double-stranded DNA binding"/>
    <property type="evidence" value="ECO:0007669"/>
    <property type="project" value="UniProtKB-UniRule"/>
</dbReference>
<feature type="binding site" evidence="14">
    <location>
        <begin position="27"/>
        <end position="34"/>
    </location>
    <ligand>
        <name>ATP</name>
        <dbReference type="ChEBI" id="CHEBI:30616"/>
    </ligand>
</feature>
<dbReference type="GO" id="GO:0005829">
    <property type="term" value="C:cytosol"/>
    <property type="evidence" value="ECO:0007669"/>
    <property type="project" value="TreeGrafter"/>
</dbReference>